<organism evidence="3 4">
    <name type="scientific">Bordetella genomosp. 4</name>
    <dbReference type="NCBI Taxonomy" id="463044"/>
    <lineage>
        <taxon>Bacteria</taxon>
        <taxon>Pseudomonadati</taxon>
        <taxon>Pseudomonadota</taxon>
        <taxon>Betaproteobacteria</taxon>
        <taxon>Burkholderiales</taxon>
        <taxon>Alcaligenaceae</taxon>
        <taxon>Bordetella</taxon>
    </lineage>
</organism>
<feature type="domain" description="Phosphatidic acid phosphatase type 2/haloperoxidase" evidence="2">
    <location>
        <begin position="125"/>
        <end position="237"/>
    </location>
</feature>
<reference evidence="3 4" key="1">
    <citation type="submission" date="2017-05" db="EMBL/GenBank/DDBJ databases">
        <title>Complete and WGS of Bordetella genogroups.</title>
        <authorList>
            <person name="Spilker T."/>
            <person name="LiPuma J."/>
        </authorList>
    </citation>
    <scope>NUCLEOTIDE SEQUENCE [LARGE SCALE GENOMIC DNA]</scope>
    <source>
        <strain evidence="3 4">AU9919</strain>
    </source>
</reference>
<dbReference type="EMBL" id="NEVQ01000009">
    <property type="protein sequence ID" value="OZI58306.1"/>
    <property type="molecule type" value="Genomic_DNA"/>
</dbReference>
<dbReference type="AlphaFoldDB" id="A0A261U8P5"/>
<keyword evidence="1" id="KW-0812">Transmembrane</keyword>
<comment type="caution">
    <text evidence="3">The sequence shown here is derived from an EMBL/GenBank/DDBJ whole genome shotgun (WGS) entry which is preliminary data.</text>
</comment>
<gene>
    <name evidence="3" type="ORF">CAL20_07090</name>
</gene>
<dbReference type="SMART" id="SM00014">
    <property type="entry name" value="acidPPc"/>
    <property type="match status" value="1"/>
</dbReference>
<dbReference type="SUPFAM" id="SSF48317">
    <property type="entry name" value="Acid phosphatase/Vanadium-dependent haloperoxidase"/>
    <property type="match status" value="1"/>
</dbReference>
<dbReference type="CDD" id="cd03392">
    <property type="entry name" value="PAP2_like_2"/>
    <property type="match status" value="1"/>
</dbReference>
<feature type="transmembrane region" description="Helical" evidence="1">
    <location>
        <begin position="102"/>
        <end position="118"/>
    </location>
</feature>
<feature type="transmembrane region" description="Helical" evidence="1">
    <location>
        <begin position="197"/>
        <end position="216"/>
    </location>
</feature>
<evidence type="ECO:0000259" key="2">
    <source>
        <dbReference type="SMART" id="SM00014"/>
    </source>
</evidence>
<name>A0A261U8P5_9BORD</name>
<dbReference type="Pfam" id="PF01569">
    <property type="entry name" value="PAP2"/>
    <property type="match status" value="1"/>
</dbReference>
<evidence type="ECO:0000313" key="3">
    <source>
        <dbReference type="EMBL" id="OZI58306.1"/>
    </source>
</evidence>
<feature type="transmembrane region" description="Helical" evidence="1">
    <location>
        <begin position="125"/>
        <end position="142"/>
    </location>
</feature>
<proteinExistence type="predicted"/>
<keyword evidence="4" id="KW-1185">Reference proteome</keyword>
<evidence type="ECO:0000256" key="1">
    <source>
        <dbReference type="SAM" id="Phobius"/>
    </source>
</evidence>
<dbReference type="PANTHER" id="PTHR14969:SF13">
    <property type="entry name" value="AT30094P"/>
    <property type="match status" value="1"/>
</dbReference>
<dbReference type="Gene3D" id="1.20.144.10">
    <property type="entry name" value="Phosphatidic acid phosphatase type 2/haloperoxidase"/>
    <property type="match status" value="2"/>
</dbReference>
<feature type="transmembrane region" description="Helical" evidence="1">
    <location>
        <begin position="162"/>
        <end position="185"/>
    </location>
</feature>
<dbReference type="Proteomes" id="UP000216885">
    <property type="component" value="Unassembled WGS sequence"/>
</dbReference>
<dbReference type="InterPro" id="IPR000326">
    <property type="entry name" value="PAP2/HPO"/>
</dbReference>
<feature type="transmembrane region" description="Helical" evidence="1">
    <location>
        <begin position="12"/>
        <end position="32"/>
    </location>
</feature>
<keyword evidence="1" id="KW-0472">Membrane</keyword>
<evidence type="ECO:0000313" key="4">
    <source>
        <dbReference type="Proteomes" id="UP000216885"/>
    </source>
</evidence>
<sequence length="256" mass="27977">METAAQWAAAYPLLILLAVSLTAGGVVCWLSRRYDAQQPLSGEGPYWLVAMGAGAVFLVIAVAMSLGSPLVRFDSLLAAALGQSMSSSLLWTLSWFTYLGNRNLLALIAVALTVWLLWRREYAQALLCAVVTGGGGLLNMAMKHSFQRIRPEHVHGYVHEVGWSFPSGHASASMAVYGFACYLAVRMVPSRWHRICLVGGATLIAAIGVSRVLLQVHYLSDVIAGFALSLAWLSLCLGMMRRWYRPRADDVGHRLR</sequence>
<protein>
    <submittedName>
        <fullName evidence="3">Acid phosphatase</fullName>
    </submittedName>
</protein>
<dbReference type="InterPro" id="IPR036938">
    <property type="entry name" value="PAP2/HPO_sf"/>
</dbReference>
<feature type="transmembrane region" description="Helical" evidence="1">
    <location>
        <begin position="44"/>
        <end position="64"/>
    </location>
</feature>
<dbReference type="RefSeq" id="WP_094837499.1">
    <property type="nucleotide sequence ID" value="NZ_NEVQ01000009.1"/>
</dbReference>
<keyword evidence="1" id="KW-1133">Transmembrane helix</keyword>
<accession>A0A261U8P5</accession>
<dbReference type="PANTHER" id="PTHR14969">
    <property type="entry name" value="SPHINGOSINE-1-PHOSPHATE PHOSPHOHYDROLASE"/>
    <property type="match status" value="1"/>
</dbReference>
<feature type="transmembrane region" description="Helical" evidence="1">
    <location>
        <begin position="222"/>
        <end position="240"/>
    </location>
</feature>